<evidence type="ECO:0000313" key="1">
    <source>
        <dbReference type="EMBL" id="BAT13708.1"/>
    </source>
</evidence>
<reference evidence="1 2" key="2">
    <citation type="journal article" date="2013" name="Plant Cell Physiol.">
        <title>Rice Annotation Project Database (RAP-DB): an integrative and interactive database for rice genomics.</title>
        <authorList>
            <person name="Sakai H."/>
            <person name="Lee S.S."/>
            <person name="Tanaka T."/>
            <person name="Numa H."/>
            <person name="Kim J."/>
            <person name="Kawahara Y."/>
            <person name="Wakimoto H."/>
            <person name="Yang C.C."/>
            <person name="Iwamoto M."/>
            <person name="Abe T."/>
            <person name="Yamada Y."/>
            <person name="Muto A."/>
            <person name="Inokuchi H."/>
            <person name="Ikemura T."/>
            <person name="Matsumoto T."/>
            <person name="Sasaki T."/>
            <person name="Itoh T."/>
        </authorList>
    </citation>
    <scope>NUCLEOTIDE SEQUENCE [LARGE SCALE GENOMIC DNA]</scope>
    <source>
        <strain evidence="2">cv. Nipponbare</strain>
    </source>
</reference>
<dbReference type="EMBL" id="AP014967">
    <property type="protein sequence ID" value="BAT13708.1"/>
    <property type="molecule type" value="Genomic_DNA"/>
</dbReference>
<reference evidence="1 2" key="3">
    <citation type="journal article" date="2013" name="Rice">
        <title>Improvement of the Oryza sativa Nipponbare reference genome using next generation sequence and optical map data.</title>
        <authorList>
            <person name="Kawahara Y."/>
            <person name="de la Bastide M."/>
            <person name="Hamilton J.P."/>
            <person name="Kanamori H."/>
            <person name="McCombie W.R."/>
            <person name="Ouyang S."/>
            <person name="Schwartz D.C."/>
            <person name="Tanaka T."/>
            <person name="Wu J."/>
            <person name="Zhou S."/>
            <person name="Childs K.L."/>
            <person name="Davidson R.M."/>
            <person name="Lin H."/>
            <person name="Quesada-Ocampo L."/>
            <person name="Vaillancourt B."/>
            <person name="Sakai H."/>
            <person name="Lee S.S."/>
            <person name="Kim J."/>
            <person name="Numa H."/>
            <person name="Itoh T."/>
            <person name="Buell C.R."/>
            <person name="Matsumoto T."/>
        </authorList>
    </citation>
    <scope>NUCLEOTIDE SEQUENCE [LARGE SCALE GENOMIC DNA]</scope>
    <source>
        <strain evidence="2">cv. Nipponbare</strain>
    </source>
</reference>
<organism evidence="1 2">
    <name type="scientific">Oryza sativa subsp. japonica</name>
    <name type="common">Rice</name>
    <dbReference type="NCBI Taxonomy" id="39947"/>
    <lineage>
        <taxon>Eukaryota</taxon>
        <taxon>Viridiplantae</taxon>
        <taxon>Streptophyta</taxon>
        <taxon>Embryophyta</taxon>
        <taxon>Tracheophyta</taxon>
        <taxon>Spermatophyta</taxon>
        <taxon>Magnoliopsida</taxon>
        <taxon>Liliopsida</taxon>
        <taxon>Poales</taxon>
        <taxon>Poaceae</taxon>
        <taxon>BOP clade</taxon>
        <taxon>Oryzoideae</taxon>
        <taxon>Oryzeae</taxon>
        <taxon>Oryzinae</taxon>
        <taxon>Oryza</taxon>
        <taxon>Oryza sativa</taxon>
    </lineage>
</organism>
<feature type="non-terminal residue" evidence="1">
    <location>
        <position position="1"/>
    </location>
</feature>
<evidence type="ECO:0000313" key="2">
    <source>
        <dbReference type="Proteomes" id="UP000059680"/>
    </source>
</evidence>
<sequence length="37" mass="4052">SGSREGYLFDCEGLGGYCGDYGYPIPTRHGYPTSYRG</sequence>
<dbReference type="PaxDb" id="39947-A0A0P0Y1N1"/>
<dbReference type="AlphaFoldDB" id="A0A0P0Y1N1"/>
<name>A0A0P0Y1N1_ORYSJ</name>
<dbReference type="Gramene" id="Os11t0306100-01">
    <property type="protein sequence ID" value="Os11t0306100-01"/>
    <property type="gene ID" value="Os11g0306100"/>
</dbReference>
<protein>
    <submittedName>
        <fullName evidence="1">Os11g0306100 protein</fullName>
    </submittedName>
</protein>
<accession>A0A0P0Y1N1</accession>
<keyword evidence="2" id="KW-1185">Reference proteome</keyword>
<proteinExistence type="predicted"/>
<dbReference type="Proteomes" id="UP000059680">
    <property type="component" value="Chromosome 11"/>
</dbReference>
<reference evidence="2" key="1">
    <citation type="journal article" date="2005" name="Nature">
        <title>The map-based sequence of the rice genome.</title>
        <authorList>
            <consortium name="International rice genome sequencing project (IRGSP)"/>
            <person name="Matsumoto T."/>
            <person name="Wu J."/>
            <person name="Kanamori H."/>
            <person name="Katayose Y."/>
            <person name="Fujisawa M."/>
            <person name="Namiki N."/>
            <person name="Mizuno H."/>
            <person name="Yamamoto K."/>
            <person name="Antonio B.A."/>
            <person name="Baba T."/>
            <person name="Sakata K."/>
            <person name="Nagamura Y."/>
            <person name="Aoki H."/>
            <person name="Arikawa K."/>
            <person name="Arita K."/>
            <person name="Bito T."/>
            <person name="Chiden Y."/>
            <person name="Fujitsuka N."/>
            <person name="Fukunaka R."/>
            <person name="Hamada M."/>
            <person name="Harada C."/>
            <person name="Hayashi A."/>
            <person name="Hijishita S."/>
            <person name="Honda M."/>
            <person name="Hosokawa S."/>
            <person name="Ichikawa Y."/>
            <person name="Idonuma A."/>
            <person name="Iijima M."/>
            <person name="Ikeda M."/>
            <person name="Ikeno M."/>
            <person name="Ito K."/>
            <person name="Ito S."/>
            <person name="Ito T."/>
            <person name="Ito Y."/>
            <person name="Ito Y."/>
            <person name="Iwabuchi A."/>
            <person name="Kamiya K."/>
            <person name="Karasawa W."/>
            <person name="Kurita K."/>
            <person name="Katagiri S."/>
            <person name="Kikuta A."/>
            <person name="Kobayashi H."/>
            <person name="Kobayashi N."/>
            <person name="Machita K."/>
            <person name="Maehara T."/>
            <person name="Masukawa M."/>
            <person name="Mizubayashi T."/>
            <person name="Mukai Y."/>
            <person name="Nagasaki H."/>
            <person name="Nagata Y."/>
            <person name="Naito S."/>
            <person name="Nakashima M."/>
            <person name="Nakama Y."/>
            <person name="Nakamichi Y."/>
            <person name="Nakamura M."/>
            <person name="Meguro A."/>
            <person name="Negishi M."/>
            <person name="Ohta I."/>
            <person name="Ohta T."/>
            <person name="Okamoto M."/>
            <person name="Ono N."/>
            <person name="Saji S."/>
            <person name="Sakaguchi M."/>
            <person name="Sakai K."/>
            <person name="Shibata M."/>
            <person name="Shimokawa T."/>
            <person name="Song J."/>
            <person name="Takazaki Y."/>
            <person name="Terasawa K."/>
            <person name="Tsugane M."/>
            <person name="Tsuji K."/>
            <person name="Ueda S."/>
            <person name="Waki K."/>
            <person name="Yamagata H."/>
            <person name="Yamamoto M."/>
            <person name="Yamamoto S."/>
            <person name="Yamane H."/>
            <person name="Yoshiki S."/>
            <person name="Yoshihara R."/>
            <person name="Yukawa K."/>
            <person name="Zhong H."/>
            <person name="Yano M."/>
            <person name="Yuan Q."/>
            <person name="Ouyang S."/>
            <person name="Liu J."/>
            <person name="Jones K.M."/>
            <person name="Gansberger K."/>
            <person name="Moffat K."/>
            <person name="Hill J."/>
            <person name="Bera J."/>
            <person name="Fadrosh D."/>
            <person name="Jin S."/>
            <person name="Johri S."/>
            <person name="Kim M."/>
            <person name="Overton L."/>
            <person name="Reardon M."/>
            <person name="Tsitrin T."/>
            <person name="Vuong H."/>
            <person name="Weaver B."/>
            <person name="Ciecko A."/>
            <person name="Tallon L."/>
            <person name="Jackson J."/>
            <person name="Pai G."/>
            <person name="Aken S.V."/>
            <person name="Utterback T."/>
            <person name="Reidmuller S."/>
            <person name="Feldblyum T."/>
            <person name="Hsiao J."/>
            <person name="Zismann V."/>
            <person name="Iobst S."/>
            <person name="de Vazeille A.R."/>
            <person name="Buell C.R."/>
            <person name="Ying K."/>
            <person name="Li Y."/>
            <person name="Lu T."/>
            <person name="Huang Y."/>
            <person name="Zhao Q."/>
            <person name="Feng Q."/>
            <person name="Zhang L."/>
            <person name="Zhu J."/>
            <person name="Weng Q."/>
            <person name="Mu J."/>
            <person name="Lu Y."/>
            <person name="Fan D."/>
            <person name="Liu Y."/>
            <person name="Guan J."/>
            <person name="Zhang Y."/>
            <person name="Yu S."/>
            <person name="Liu X."/>
            <person name="Zhang Y."/>
            <person name="Hong G."/>
            <person name="Han B."/>
            <person name="Choisne N."/>
            <person name="Demange N."/>
            <person name="Orjeda G."/>
            <person name="Samain S."/>
            <person name="Cattolico L."/>
            <person name="Pelletier E."/>
            <person name="Couloux A."/>
            <person name="Segurens B."/>
            <person name="Wincker P."/>
            <person name="D'Hont A."/>
            <person name="Scarpelli C."/>
            <person name="Weissenbach J."/>
            <person name="Salanoubat M."/>
            <person name="Quetier F."/>
            <person name="Yu Y."/>
            <person name="Kim H.R."/>
            <person name="Rambo T."/>
            <person name="Currie J."/>
            <person name="Collura K."/>
            <person name="Luo M."/>
            <person name="Yang T."/>
            <person name="Ammiraju J.S.S."/>
            <person name="Engler F."/>
            <person name="Soderlund C."/>
            <person name="Wing R.A."/>
            <person name="Palmer L.E."/>
            <person name="de la Bastide M."/>
            <person name="Spiegel L."/>
            <person name="Nascimento L."/>
            <person name="Zutavern T."/>
            <person name="O'Shaughnessy A."/>
            <person name="Dike S."/>
            <person name="Dedhia N."/>
            <person name="Preston R."/>
            <person name="Balija V."/>
            <person name="McCombie W.R."/>
            <person name="Chow T."/>
            <person name="Chen H."/>
            <person name="Chung M."/>
            <person name="Chen C."/>
            <person name="Shaw J."/>
            <person name="Wu H."/>
            <person name="Hsiao K."/>
            <person name="Chao Y."/>
            <person name="Chu M."/>
            <person name="Cheng C."/>
            <person name="Hour A."/>
            <person name="Lee P."/>
            <person name="Lin S."/>
            <person name="Lin Y."/>
            <person name="Liou J."/>
            <person name="Liu S."/>
            <person name="Hsing Y."/>
            <person name="Raghuvanshi S."/>
            <person name="Mohanty A."/>
            <person name="Bharti A.K."/>
            <person name="Gaur A."/>
            <person name="Gupta V."/>
            <person name="Kumar D."/>
            <person name="Ravi V."/>
            <person name="Vij S."/>
            <person name="Kapur A."/>
            <person name="Khurana P."/>
            <person name="Khurana P."/>
            <person name="Khurana J.P."/>
            <person name="Tyagi A.K."/>
            <person name="Gaikwad K."/>
            <person name="Singh A."/>
            <person name="Dalal V."/>
            <person name="Srivastava S."/>
            <person name="Dixit A."/>
            <person name="Pal A.K."/>
            <person name="Ghazi I.A."/>
            <person name="Yadav M."/>
            <person name="Pandit A."/>
            <person name="Bhargava A."/>
            <person name="Sureshbabu K."/>
            <person name="Batra K."/>
            <person name="Sharma T.R."/>
            <person name="Mohapatra T."/>
            <person name="Singh N.K."/>
            <person name="Messing J."/>
            <person name="Nelson A.B."/>
            <person name="Fuks G."/>
            <person name="Kavchok S."/>
            <person name="Keizer G."/>
            <person name="Linton E."/>
            <person name="Llaca V."/>
            <person name="Song R."/>
            <person name="Tanyolac B."/>
            <person name="Young S."/>
            <person name="Ho-Il K."/>
            <person name="Hahn J.H."/>
            <person name="Sangsakoo G."/>
            <person name="Vanavichit A."/>
            <person name="de Mattos Luiz.A.T."/>
            <person name="Zimmer P.D."/>
            <person name="Malone G."/>
            <person name="Dellagostin O."/>
            <person name="de Oliveira A.C."/>
            <person name="Bevan M."/>
            <person name="Bancroft I."/>
            <person name="Minx P."/>
            <person name="Cordum H."/>
            <person name="Wilson R."/>
            <person name="Cheng Z."/>
            <person name="Jin W."/>
            <person name="Jiang J."/>
            <person name="Leong S.A."/>
            <person name="Iwama H."/>
            <person name="Gojobori T."/>
            <person name="Itoh T."/>
            <person name="Niimura Y."/>
            <person name="Fujii Y."/>
            <person name="Habara T."/>
            <person name="Sakai H."/>
            <person name="Sato Y."/>
            <person name="Wilson G."/>
            <person name="Kumar K."/>
            <person name="McCouch S."/>
            <person name="Juretic N."/>
            <person name="Hoen D."/>
            <person name="Wright S."/>
            <person name="Bruskiewich R."/>
            <person name="Bureau T."/>
            <person name="Miyao A."/>
            <person name="Hirochika H."/>
            <person name="Nishikawa T."/>
            <person name="Kadowaki K."/>
            <person name="Sugiura M."/>
            <person name="Burr B."/>
            <person name="Sasaki T."/>
        </authorList>
    </citation>
    <scope>NUCLEOTIDE SEQUENCE [LARGE SCALE GENOMIC DNA]</scope>
    <source>
        <strain evidence="2">cv. Nipponbare</strain>
    </source>
</reference>
<dbReference type="InParanoid" id="A0A0P0Y1N1"/>
<gene>
    <name evidence="1" type="ordered locus">Os11g0306100</name>
    <name evidence="1" type="ORF">OSNPB_110306100</name>
</gene>